<dbReference type="RefSeq" id="XP_066656492.1">
    <property type="nucleotide sequence ID" value="XM_066800135.1"/>
</dbReference>
<evidence type="ECO:0000313" key="1">
    <source>
        <dbReference type="EMBL" id="KAK7538805.1"/>
    </source>
</evidence>
<accession>A0ABR1LVP5</accession>
<protein>
    <recommendedName>
        <fullName evidence="3">Secreted protein</fullName>
    </recommendedName>
</protein>
<keyword evidence="2" id="KW-1185">Reference proteome</keyword>
<reference evidence="1 2" key="1">
    <citation type="submission" date="2024-04" db="EMBL/GenBank/DDBJ databases">
        <title>Phyllosticta paracitricarpa is synonymous to the EU quarantine fungus P. citricarpa based on phylogenomic analyses.</title>
        <authorList>
            <consortium name="Lawrence Berkeley National Laboratory"/>
            <person name="Van ingen-buijs V.A."/>
            <person name="Van westerhoven A.C."/>
            <person name="Haridas S."/>
            <person name="Skiadas P."/>
            <person name="Martin F."/>
            <person name="Groenewald J.Z."/>
            <person name="Crous P.W."/>
            <person name="Seidl M.F."/>
        </authorList>
    </citation>
    <scope>NUCLEOTIDE SEQUENCE [LARGE SCALE GENOMIC DNA]</scope>
    <source>
        <strain evidence="1 2">CPC 17464</strain>
    </source>
</reference>
<organism evidence="1 2">
    <name type="scientific">Phyllosticta citribraziliensis</name>
    <dbReference type="NCBI Taxonomy" id="989973"/>
    <lineage>
        <taxon>Eukaryota</taxon>
        <taxon>Fungi</taxon>
        <taxon>Dikarya</taxon>
        <taxon>Ascomycota</taxon>
        <taxon>Pezizomycotina</taxon>
        <taxon>Dothideomycetes</taxon>
        <taxon>Dothideomycetes incertae sedis</taxon>
        <taxon>Botryosphaeriales</taxon>
        <taxon>Phyllostictaceae</taxon>
        <taxon>Phyllosticta</taxon>
    </lineage>
</organism>
<gene>
    <name evidence="1" type="ORF">J3D65DRAFT_623178</name>
</gene>
<dbReference type="EMBL" id="JBBPEH010000005">
    <property type="protein sequence ID" value="KAK7538805.1"/>
    <property type="molecule type" value="Genomic_DNA"/>
</dbReference>
<dbReference type="GeneID" id="92033041"/>
<proteinExistence type="predicted"/>
<name>A0ABR1LVP5_9PEZI</name>
<sequence length="70" mass="7926">MACQRLALSAGVLRWLEASYVTRVSEPTQQRRPSPTTHYHHRLVSTTAFPAQWLPAPRVVMLVRGEGGLW</sequence>
<evidence type="ECO:0008006" key="3">
    <source>
        <dbReference type="Google" id="ProtNLM"/>
    </source>
</evidence>
<comment type="caution">
    <text evidence="1">The sequence shown here is derived from an EMBL/GenBank/DDBJ whole genome shotgun (WGS) entry which is preliminary data.</text>
</comment>
<evidence type="ECO:0000313" key="2">
    <source>
        <dbReference type="Proteomes" id="UP001360953"/>
    </source>
</evidence>
<dbReference type="Proteomes" id="UP001360953">
    <property type="component" value="Unassembled WGS sequence"/>
</dbReference>